<feature type="compositionally biased region" description="Basic residues" evidence="1">
    <location>
        <begin position="472"/>
        <end position="482"/>
    </location>
</feature>
<feature type="compositionally biased region" description="Low complexity" evidence="1">
    <location>
        <begin position="659"/>
        <end position="671"/>
    </location>
</feature>
<name>A0A7S2J7S7_9EUKA</name>
<proteinExistence type="predicted"/>
<dbReference type="AlphaFoldDB" id="A0A7S2J7S7"/>
<evidence type="ECO:0000313" key="2">
    <source>
        <dbReference type="EMBL" id="CAD9539308.1"/>
    </source>
</evidence>
<evidence type="ECO:0000256" key="1">
    <source>
        <dbReference type="SAM" id="MobiDB-lite"/>
    </source>
</evidence>
<feature type="compositionally biased region" description="Basic residues" evidence="1">
    <location>
        <begin position="674"/>
        <end position="687"/>
    </location>
</feature>
<protein>
    <submittedName>
        <fullName evidence="2">Uncharacterized protein</fullName>
    </submittedName>
</protein>
<feature type="region of interest" description="Disordered" evidence="1">
    <location>
        <begin position="464"/>
        <end position="523"/>
    </location>
</feature>
<feature type="region of interest" description="Disordered" evidence="1">
    <location>
        <begin position="657"/>
        <end position="687"/>
    </location>
</feature>
<dbReference type="EMBL" id="HBGU01075056">
    <property type="protein sequence ID" value="CAD9539308.1"/>
    <property type="molecule type" value="Transcribed_RNA"/>
</dbReference>
<accession>A0A7S2J7S7</accession>
<reference evidence="2" key="1">
    <citation type="submission" date="2021-01" db="EMBL/GenBank/DDBJ databases">
        <authorList>
            <person name="Corre E."/>
            <person name="Pelletier E."/>
            <person name="Niang G."/>
            <person name="Scheremetjew M."/>
            <person name="Finn R."/>
            <person name="Kale V."/>
            <person name="Holt S."/>
            <person name="Cochrane G."/>
            <person name="Meng A."/>
            <person name="Brown T."/>
            <person name="Cohen L."/>
        </authorList>
    </citation>
    <scope>NUCLEOTIDE SEQUENCE</scope>
    <source>
        <strain evidence="2">UTEX LB 985</strain>
    </source>
</reference>
<organism evidence="2">
    <name type="scientific">Haptolina brevifila</name>
    <dbReference type="NCBI Taxonomy" id="156173"/>
    <lineage>
        <taxon>Eukaryota</taxon>
        <taxon>Haptista</taxon>
        <taxon>Haptophyta</taxon>
        <taxon>Prymnesiophyceae</taxon>
        <taxon>Prymnesiales</taxon>
        <taxon>Prymnesiaceae</taxon>
        <taxon>Haptolina</taxon>
    </lineage>
</organism>
<sequence length="687" mass="79446">MSALPKKSRFIKDCIRAHWARGITQDCSVKDGLAAEPLWHTPRFRIVCNWRVRHYFVNVLNVTQISDIIDYDTDRPFTAQRWREWIGTYHRDARAENITEEELDEKVIQIIDVVNQVPDDIIREITEPQNVTVSPKEMMALMLPDAQDEEGEVIYARIAETDNGTRFDICKIDAVGYEHKTGQRKALMRYDLHQVAWWGDRVQGPLESSFPLDKGWKINGETILLSNSCVKDTYDVFMWRKFKRPPSEAGWEERLGLAVPWQRTWRVNGMYSSPRDKLTMAKLLRRNLFTASRNPETNGTCLLCNEQETQLHLVQCEVIHREYWQSMLDLMVPLNMPIPHHKKEIEAMLVTYRLARDRVVNKEQASIIDIAWRCLYAEIVRARVDNALVCLQSAKVRGIKMLQSRAEAYGRRWELWVIKQLGRKKIKTIPRKHQRYTIVKQRAYGSYTVNPVLKAFQRRWEESGFTPTPRTRAARRVGRRRPPSPDRQPAESEAPPTSVEPDPWRDLSGDAKTTATARGGHAECNLATARNLHRNETLTREYMRDHQLGGRDGMDTRYPDWHMILQELIEEGECVVQFKMENIIDGDMLQQVRLAALYTLSPPHVVAVIRGEAGSVRLYDNDSTERVEGTHITLTTRQLVQRHGTMIAIVKTSSGLASAAPRQARPRPGQIREARRRARRASGRHGQ</sequence>
<gene>
    <name evidence="2" type="ORF">CBRE1094_LOCUS40895</name>
</gene>